<dbReference type="OMA" id="DCNDERT"/>
<keyword evidence="10 17" id="KW-0333">Golgi apparatus</keyword>
<evidence type="ECO:0000256" key="11">
    <source>
        <dbReference type="ARBA" id="ARBA00023136"/>
    </source>
</evidence>
<dbReference type="PANTHER" id="PTHR10468">
    <property type="entry name" value="PROTEIN O-LINKED-MANNOSE BETA-1,2-N-ACETYLGLUCOSAMINYLTRANSFERASE 1/ALPHA-1,3-MANNOSYL-GLYCOPROTEIN 2-BETA-N-ACETYLGLUCOSAMINYLTRANSFERASE"/>
    <property type="match status" value="1"/>
</dbReference>
<dbReference type="AlphaFoldDB" id="A0A158RB01"/>
<evidence type="ECO:0000256" key="3">
    <source>
        <dbReference type="ARBA" id="ARBA00006492"/>
    </source>
</evidence>
<evidence type="ECO:0000313" key="19">
    <source>
        <dbReference type="Proteomes" id="UP000276776"/>
    </source>
</evidence>
<keyword evidence="5" id="KW-0808">Transferase</keyword>
<comment type="pathway">
    <text evidence="2 17">Protein modification; protein glycosylation.</text>
</comment>
<evidence type="ECO:0000256" key="5">
    <source>
        <dbReference type="ARBA" id="ARBA00022679"/>
    </source>
</evidence>
<reference evidence="20" key="1">
    <citation type="submission" date="2016-04" db="UniProtKB">
        <authorList>
            <consortium name="WormBaseParasite"/>
        </authorList>
    </citation>
    <scope>IDENTIFICATION</scope>
</reference>
<dbReference type="WBParaSite" id="TCLT_0000137401-mRNA-1">
    <property type="protein sequence ID" value="TCLT_0000137401-mRNA-1"/>
    <property type="gene ID" value="TCLT_0000137401"/>
</dbReference>
<dbReference type="InterPro" id="IPR029044">
    <property type="entry name" value="Nucleotide-diphossugar_trans"/>
</dbReference>
<dbReference type="UniPathway" id="UPA00378"/>
<keyword evidence="11" id="KW-0472">Membrane</keyword>
<dbReference type="PANTHER" id="PTHR10468:SF0">
    <property type="entry name" value="ALPHA-1,3-MANNOSYL-GLYCOPROTEIN 2-BETA-N-ACETYLGLUCOSAMINYLTRANSFERASE"/>
    <property type="match status" value="1"/>
</dbReference>
<dbReference type="SUPFAM" id="SSF53448">
    <property type="entry name" value="Nucleotide-diphospho-sugar transferases"/>
    <property type="match status" value="1"/>
</dbReference>
<dbReference type="FunFam" id="3.90.550.10:FF:000252">
    <property type="entry name" value="Protein O-linked-mannose beta-1,2-N-acetylglucosaminyltransferase 1"/>
    <property type="match status" value="1"/>
</dbReference>
<dbReference type="GO" id="GO:0000139">
    <property type="term" value="C:Golgi membrane"/>
    <property type="evidence" value="ECO:0007669"/>
    <property type="project" value="UniProtKB-SubCell"/>
</dbReference>
<evidence type="ECO:0000256" key="15">
    <source>
        <dbReference type="ARBA" id="ARBA00041712"/>
    </source>
</evidence>
<comment type="subcellular location">
    <subcellularLocation>
        <location evidence="1 17">Golgi apparatus membrane</location>
        <topology evidence="1 17">Single-pass type II membrane protein</topology>
    </subcellularLocation>
</comment>
<dbReference type="GO" id="GO:0003827">
    <property type="term" value="F:alpha-1,3-mannosylglycoprotein 2-beta-N-acetylglucosaminyltransferase activity"/>
    <property type="evidence" value="ECO:0007669"/>
    <property type="project" value="UniProtKB-UniRule"/>
</dbReference>
<dbReference type="STRING" id="103827.A0A158RB01"/>
<organism evidence="20">
    <name type="scientific">Thelazia callipaeda</name>
    <name type="common">Oriental eyeworm</name>
    <name type="synonym">Parasitic nematode</name>
    <dbReference type="NCBI Taxonomy" id="103827"/>
    <lineage>
        <taxon>Eukaryota</taxon>
        <taxon>Metazoa</taxon>
        <taxon>Ecdysozoa</taxon>
        <taxon>Nematoda</taxon>
        <taxon>Chromadorea</taxon>
        <taxon>Rhabditida</taxon>
        <taxon>Spirurina</taxon>
        <taxon>Spiruromorpha</taxon>
        <taxon>Thelazioidea</taxon>
        <taxon>Thelaziidae</taxon>
        <taxon>Thelazia</taxon>
    </lineage>
</organism>
<evidence type="ECO:0000256" key="17">
    <source>
        <dbReference type="RuleBase" id="RU368119"/>
    </source>
</evidence>
<keyword evidence="8 17" id="KW-0735">Signal-anchor</keyword>
<dbReference type="EMBL" id="UYYF01000169">
    <property type="protein sequence ID" value="VDM96781.1"/>
    <property type="molecule type" value="Genomic_DNA"/>
</dbReference>
<dbReference type="GO" id="GO:0030145">
    <property type="term" value="F:manganese ion binding"/>
    <property type="evidence" value="ECO:0007669"/>
    <property type="project" value="UniProtKB-UniRule"/>
</dbReference>
<evidence type="ECO:0000256" key="16">
    <source>
        <dbReference type="ARBA" id="ARBA00049421"/>
    </source>
</evidence>
<dbReference type="OrthoDB" id="440755at2759"/>
<keyword evidence="7 17" id="KW-0479">Metal-binding</keyword>
<evidence type="ECO:0000256" key="6">
    <source>
        <dbReference type="ARBA" id="ARBA00022692"/>
    </source>
</evidence>
<proteinExistence type="inferred from homology"/>
<evidence type="ECO:0000256" key="9">
    <source>
        <dbReference type="ARBA" id="ARBA00022989"/>
    </source>
</evidence>
<comment type="catalytic activity">
    <reaction evidence="16 17">
        <text>N(4)-(alpha-D-Man-(1-&gt;3)-[alpha-D-Man-(1-&gt;3)-[alpha-D-Man-(1-&gt;6)]-alpha-D-Man-(1-&gt;6)]-beta-D-Man-(1-&gt;4)-beta-D-GlcNAc-(1-&gt;4)-beta-D-GlcNAc)-L-asparaginyl-[protein] (N-glucan mannose isomer 5A1,2) + UDP-N-acetyl-alpha-D-glucosamine = N(4)-{beta-D-GlcNAc-(1-&gt;2)-alpha-D-Man-(1-&gt;3)-[alpha-D-Man-(1-&gt;3)-[alpha-D-Man-(1-&gt;6)]-alpha-D-Man-(1-&gt;6)]-beta-D-Man-(1-&gt;4)-beta-D-GlcNAc-(1-&gt;4)-beta-D-GlcNAc}-L-asparaginyl-[protein] + UDP + H(+)</text>
        <dbReference type="Rhea" id="RHEA:11456"/>
        <dbReference type="Rhea" id="RHEA-COMP:14367"/>
        <dbReference type="Rhea" id="RHEA-COMP:14368"/>
        <dbReference type="ChEBI" id="CHEBI:15378"/>
        <dbReference type="ChEBI" id="CHEBI:57705"/>
        <dbReference type="ChEBI" id="CHEBI:58223"/>
        <dbReference type="ChEBI" id="CHEBI:59087"/>
        <dbReference type="ChEBI" id="CHEBI:60625"/>
        <dbReference type="EC" id="2.4.1.101"/>
    </reaction>
</comment>
<dbReference type="InterPro" id="IPR052261">
    <property type="entry name" value="Glycosyltransferase_13"/>
</dbReference>
<keyword evidence="9" id="KW-1133">Transmembrane helix</keyword>
<dbReference type="Proteomes" id="UP000276776">
    <property type="component" value="Unassembled WGS sequence"/>
</dbReference>
<keyword evidence="6" id="KW-0812">Transmembrane</keyword>
<comment type="similarity">
    <text evidence="3 17">Belongs to the glycosyltransferase 13 family.</text>
</comment>
<dbReference type="EC" id="2.4.1.101" evidence="14 17"/>
<comment type="function">
    <text evidence="13 17">Initiates complex N-linked carbohydrate formation. Essential for the conversion of high-mannose to hybrid and complex N-glycans.</text>
</comment>
<evidence type="ECO:0000256" key="7">
    <source>
        <dbReference type="ARBA" id="ARBA00022723"/>
    </source>
</evidence>
<evidence type="ECO:0000256" key="14">
    <source>
        <dbReference type="ARBA" id="ARBA00038949"/>
    </source>
</evidence>
<sequence>MKLLLLDQNAQDYELIQDLCYRRQQLKSRIRAVVYRLSNDLQRVRNVLIGGDNLDTVVLVIACNRSEALKEHLETLMNLQGPKIPVVVSLDCNDERTRDVVITAGQNITMIENPDQSSFNLTKQNKKYEGYYRIARHYRFALDYVFTVLGYRTVIVTEDDLMLAPDFLEYMVAAKKLLFEDPTVWCISAWNDNGKEQLIVNNNSLLHRTDFFPGDLMH</sequence>
<dbReference type="Pfam" id="PF03071">
    <property type="entry name" value="GNT-I"/>
    <property type="match status" value="1"/>
</dbReference>
<evidence type="ECO:0000256" key="1">
    <source>
        <dbReference type="ARBA" id="ARBA00004323"/>
    </source>
</evidence>
<evidence type="ECO:0000256" key="4">
    <source>
        <dbReference type="ARBA" id="ARBA00022676"/>
    </source>
</evidence>
<evidence type="ECO:0000313" key="18">
    <source>
        <dbReference type="EMBL" id="VDM96781.1"/>
    </source>
</evidence>
<accession>A0A158RB01</accession>
<keyword evidence="12 17" id="KW-0464">Manganese</keyword>
<dbReference type="InterPro" id="IPR004139">
    <property type="entry name" value="Glyco_trans_13"/>
</dbReference>
<evidence type="ECO:0000256" key="8">
    <source>
        <dbReference type="ARBA" id="ARBA00022968"/>
    </source>
</evidence>
<name>A0A158RB01_THECL</name>
<protein>
    <recommendedName>
        <fullName evidence="14 17">Alpha-1,3-mannosyl-glycoprotein 2-beta-N-acetylglucosaminyltransferase</fullName>
        <shortName evidence="17">GNT-I</shortName>
        <shortName evidence="17">GlcNAc-T I</shortName>
        <ecNumber evidence="14 17">2.4.1.101</ecNumber>
    </recommendedName>
    <alternativeName>
        <fullName evidence="15 17">N-glycosyl-oligosaccharide-glycoprotein N-acetylglucosaminyltransferase I</fullName>
    </alternativeName>
</protein>
<comment type="cofactor">
    <cofactor evidence="17">
        <name>Mn(2+)</name>
        <dbReference type="ChEBI" id="CHEBI:29035"/>
    </cofactor>
    <text evidence="17">The cofactor is mostly bound to the substrate.</text>
</comment>
<evidence type="ECO:0000256" key="13">
    <source>
        <dbReference type="ARBA" id="ARBA00037706"/>
    </source>
</evidence>
<evidence type="ECO:0000256" key="12">
    <source>
        <dbReference type="ARBA" id="ARBA00023211"/>
    </source>
</evidence>
<evidence type="ECO:0000256" key="10">
    <source>
        <dbReference type="ARBA" id="ARBA00023034"/>
    </source>
</evidence>
<keyword evidence="4 17" id="KW-0328">Glycosyltransferase</keyword>
<keyword evidence="19" id="KW-1185">Reference proteome</keyword>
<dbReference type="GO" id="GO:0006487">
    <property type="term" value="P:protein N-linked glycosylation"/>
    <property type="evidence" value="ECO:0007669"/>
    <property type="project" value="TreeGrafter"/>
</dbReference>
<evidence type="ECO:0000256" key="2">
    <source>
        <dbReference type="ARBA" id="ARBA00004922"/>
    </source>
</evidence>
<evidence type="ECO:0000313" key="20">
    <source>
        <dbReference type="WBParaSite" id="TCLT_0000137401-mRNA-1"/>
    </source>
</evidence>
<reference evidence="18 19" key="2">
    <citation type="submission" date="2018-11" db="EMBL/GenBank/DDBJ databases">
        <authorList>
            <consortium name="Pathogen Informatics"/>
        </authorList>
    </citation>
    <scope>NUCLEOTIDE SEQUENCE [LARGE SCALE GENOMIC DNA]</scope>
</reference>
<dbReference type="Gene3D" id="3.90.550.10">
    <property type="entry name" value="Spore Coat Polysaccharide Biosynthesis Protein SpsA, Chain A"/>
    <property type="match status" value="1"/>
</dbReference>
<gene>
    <name evidence="18" type="ORF">TCLT_LOCUS1375</name>
</gene>